<proteinExistence type="predicted"/>
<dbReference type="EMBL" id="BSNF01000010">
    <property type="protein sequence ID" value="GLQ07863.1"/>
    <property type="molecule type" value="Genomic_DNA"/>
</dbReference>
<reference evidence="1" key="2">
    <citation type="submission" date="2023-01" db="EMBL/GenBank/DDBJ databases">
        <title>Draft genome sequence of Sneathiella chinensis strain NBRC 103408.</title>
        <authorList>
            <person name="Sun Q."/>
            <person name="Mori K."/>
        </authorList>
    </citation>
    <scope>NUCLEOTIDE SEQUENCE</scope>
    <source>
        <strain evidence="1">NBRC 103408</strain>
    </source>
</reference>
<accession>A0ABQ5U9K4</accession>
<evidence type="ECO:0000313" key="1">
    <source>
        <dbReference type="EMBL" id="GLQ07863.1"/>
    </source>
</evidence>
<reference evidence="1" key="1">
    <citation type="journal article" date="2014" name="Int. J. Syst. Evol. Microbiol.">
        <title>Complete genome of a new Firmicutes species belonging to the dominant human colonic microbiota ('Ruminococcus bicirculans') reveals two chromosomes and a selective capacity to utilize plant glucans.</title>
        <authorList>
            <consortium name="NISC Comparative Sequencing Program"/>
            <person name="Wegmann U."/>
            <person name="Louis P."/>
            <person name="Goesmann A."/>
            <person name="Henrissat B."/>
            <person name="Duncan S.H."/>
            <person name="Flint H.J."/>
        </authorList>
    </citation>
    <scope>NUCLEOTIDE SEQUENCE</scope>
    <source>
        <strain evidence="1">NBRC 103408</strain>
    </source>
</reference>
<evidence type="ECO:0000313" key="2">
    <source>
        <dbReference type="Proteomes" id="UP001161409"/>
    </source>
</evidence>
<dbReference type="Proteomes" id="UP001161409">
    <property type="component" value="Unassembled WGS sequence"/>
</dbReference>
<name>A0ABQ5U9K4_9PROT</name>
<sequence length="47" mass="5451">MRNCPDETTNQITYPEFLKHSCHGARLVIPTDKWTADESGEIRTLFQ</sequence>
<organism evidence="1 2">
    <name type="scientific">Sneathiella chinensis</name>
    <dbReference type="NCBI Taxonomy" id="349750"/>
    <lineage>
        <taxon>Bacteria</taxon>
        <taxon>Pseudomonadati</taxon>
        <taxon>Pseudomonadota</taxon>
        <taxon>Alphaproteobacteria</taxon>
        <taxon>Sneathiellales</taxon>
        <taxon>Sneathiellaceae</taxon>
        <taxon>Sneathiella</taxon>
    </lineage>
</organism>
<protein>
    <submittedName>
        <fullName evidence="1">Uncharacterized protein</fullName>
    </submittedName>
</protein>
<comment type="caution">
    <text evidence="1">The sequence shown here is derived from an EMBL/GenBank/DDBJ whole genome shotgun (WGS) entry which is preliminary data.</text>
</comment>
<gene>
    <name evidence="1" type="ORF">GCM10007924_30850</name>
</gene>
<keyword evidence="2" id="KW-1185">Reference proteome</keyword>